<keyword evidence="1" id="KW-1133">Transmembrane helix</keyword>
<keyword evidence="1" id="KW-0812">Transmembrane</keyword>
<gene>
    <name evidence="2" type="ORF">I553_0326</name>
</gene>
<name>X7YHB1_MYCXE</name>
<dbReference type="AlphaFoldDB" id="X7YHB1"/>
<dbReference type="PATRIC" id="fig|1299334.3.peg.9914"/>
<accession>X7YHB1</accession>
<proteinExistence type="predicted"/>
<evidence type="ECO:0000256" key="1">
    <source>
        <dbReference type="SAM" id="Phobius"/>
    </source>
</evidence>
<evidence type="ECO:0000313" key="2">
    <source>
        <dbReference type="EMBL" id="EUA06577.1"/>
    </source>
</evidence>
<sequence>MRFAVLAAVTGIGFLIVAALWVSTCKGAMAVDTVACGAPQRALLAFGAPAILLAAGVWAFIRTYRVWRDRGTWWGWQGAGWFLLMLMLLTLTMGHRRSPARHLAADQATRWPVGLSECAARHCSSMRITRRRSKISHSAPLMVPSAATSPVVASHS</sequence>
<evidence type="ECO:0008006" key="3">
    <source>
        <dbReference type="Google" id="ProtNLM"/>
    </source>
</evidence>
<feature type="transmembrane region" description="Helical" evidence="1">
    <location>
        <begin position="73"/>
        <end position="93"/>
    </location>
</feature>
<dbReference type="EMBL" id="JAOB01000093">
    <property type="protein sequence ID" value="EUA06577.1"/>
    <property type="molecule type" value="Genomic_DNA"/>
</dbReference>
<comment type="caution">
    <text evidence="2">The sequence shown here is derived from an EMBL/GenBank/DDBJ whole genome shotgun (WGS) entry which is preliminary data.</text>
</comment>
<feature type="transmembrane region" description="Helical" evidence="1">
    <location>
        <begin position="43"/>
        <end position="61"/>
    </location>
</feature>
<reference evidence="2" key="1">
    <citation type="submission" date="2014-01" db="EMBL/GenBank/DDBJ databases">
        <authorList>
            <person name="Brown-Elliot B."/>
            <person name="Wallace R."/>
            <person name="Lenaerts A."/>
            <person name="Ordway D."/>
            <person name="DeGroote M.A."/>
            <person name="Parker T."/>
            <person name="Sizemore C."/>
            <person name="Tallon L.J."/>
            <person name="Sadzewicz L.K."/>
            <person name="Sengamalay N."/>
            <person name="Fraser C.M."/>
            <person name="Hine E."/>
            <person name="Shefchek K.A."/>
            <person name="Das S.P."/>
            <person name="Tettelin H."/>
        </authorList>
    </citation>
    <scope>NUCLEOTIDE SEQUENCE [LARGE SCALE GENOMIC DNA]</scope>
    <source>
        <strain evidence="2">4042</strain>
    </source>
</reference>
<protein>
    <recommendedName>
        <fullName evidence="3">Transmembrane protein</fullName>
    </recommendedName>
</protein>
<keyword evidence="1" id="KW-0472">Membrane</keyword>
<organism evidence="2">
    <name type="scientific">Mycobacterium xenopi 4042</name>
    <dbReference type="NCBI Taxonomy" id="1299334"/>
    <lineage>
        <taxon>Bacteria</taxon>
        <taxon>Bacillati</taxon>
        <taxon>Actinomycetota</taxon>
        <taxon>Actinomycetes</taxon>
        <taxon>Mycobacteriales</taxon>
        <taxon>Mycobacteriaceae</taxon>
        <taxon>Mycobacterium</taxon>
    </lineage>
</organism>